<feature type="transmembrane region" description="Helical" evidence="2">
    <location>
        <begin position="82"/>
        <end position="102"/>
    </location>
</feature>
<dbReference type="RefSeq" id="WP_185033153.1">
    <property type="nucleotide sequence ID" value="NZ_JACHMQ010000001.1"/>
</dbReference>
<feature type="region of interest" description="Disordered" evidence="1">
    <location>
        <begin position="167"/>
        <end position="190"/>
    </location>
</feature>
<name>A0A7X0G917_9ACTN</name>
<evidence type="ECO:0000256" key="1">
    <source>
        <dbReference type="SAM" id="MobiDB-lite"/>
    </source>
</evidence>
<keyword evidence="4" id="KW-1185">Reference proteome</keyword>
<gene>
    <name evidence="3" type="ORF">BKA00_007455</name>
</gene>
<keyword evidence="2" id="KW-0812">Transmembrane</keyword>
<protein>
    <submittedName>
        <fullName evidence="3">Uncharacterized protein</fullName>
    </submittedName>
</protein>
<feature type="compositionally biased region" description="Acidic residues" evidence="1">
    <location>
        <begin position="171"/>
        <end position="183"/>
    </location>
</feature>
<evidence type="ECO:0000313" key="3">
    <source>
        <dbReference type="EMBL" id="MBB6400541.1"/>
    </source>
</evidence>
<keyword evidence="2" id="KW-0472">Membrane</keyword>
<proteinExistence type="predicted"/>
<reference evidence="3 4" key="1">
    <citation type="submission" date="2020-08" db="EMBL/GenBank/DDBJ databases">
        <title>Sequencing the genomes of 1000 actinobacteria strains.</title>
        <authorList>
            <person name="Klenk H.-P."/>
        </authorList>
    </citation>
    <scope>NUCLEOTIDE SEQUENCE [LARGE SCALE GENOMIC DNA]</scope>
    <source>
        <strain evidence="3 4">DSM 43675</strain>
    </source>
</reference>
<comment type="caution">
    <text evidence="3">The sequence shown here is derived from an EMBL/GenBank/DDBJ whole genome shotgun (WGS) entry which is preliminary data.</text>
</comment>
<feature type="transmembrane region" description="Helical" evidence="2">
    <location>
        <begin position="7"/>
        <end position="27"/>
    </location>
</feature>
<evidence type="ECO:0000313" key="4">
    <source>
        <dbReference type="Proteomes" id="UP000546324"/>
    </source>
</evidence>
<accession>A0A7X0G917</accession>
<dbReference type="Proteomes" id="UP000546324">
    <property type="component" value="Unassembled WGS sequence"/>
</dbReference>
<dbReference type="EMBL" id="JACHMQ010000001">
    <property type="protein sequence ID" value="MBB6400541.1"/>
    <property type="molecule type" value="Genomic_DNA"/>
</dbReference>
<evidence type="ECO:0000256" key="2">
    <source>
        <dbReference type="SAM" id="Phobius"/>
    </source>
</evidence>
<keyword evidence="2" id="KW-1133">Transmembrane helix</keyword>
<dbReference type="AlphaFoldDB" id="A0A7X0G917"/>
<sequence>MITAARWISLIAAFVMGAVAEYRLAVMLGYDKYTAGLLPLVLDVYGFAAFKVRNRVHSAAAMLAMFAVQMVSHLMTMGHGNYVHVVLSIGLSAIAPAVSFACHRLGETPEADMPEVFAELPAEAFAPVLMPEPVHPIVEPIPAEVFAATPADIREQLARLDAEAAKRVIPGEDDEQDAPEDADASPSMAETAARARELLPAHGNNKTKVAREMGISRTWLYTCLRETPA</sequence>
<organism evidence="3 4">
    <name type="scientific">Actinomadura coerulea</name>
    <dbReference type="NCBI Taxonomy" id="46159"/>
    <lineage>
        <taxon>Bacteria</taxon>
        <taxon>Bacillati</taxon>
        <taxon>Actinomycetota</taxon>
        <taxon>Actinomycetes</taxon>
        <taxon>Streptosporangiales</taxon>
        <taxon>Thermomonosporaceae</taxon>
        <taxon>Actinomadura</taxon>
    </lineage>
</organism>